<gene>
    <name evidence="2" type="ORF">L195_g052862</name>
</gene>
<organism evidence="2 3">
    <name type="scientific">Trifolium pratense</name>
    <name type="common">Red clover</name>
    <dbReference type="NCBI Taxonomy" id="57577"/>
    <lineage>
        <taxon>Eukaryota</taxon>
        <taxon>Viridiplantae</taxon>
        <taxon>Streptophyta</taxon>
        <taxon>Embryophyta</taxon>
        <taxon>Tracheophyta</taxon>
        <taxon>Spermatophyta</taxon>
        <taxon>Magnoliopsida</taxon>
        <taxon>eudicotyledons</taxon>
        <taxon>Gunneridae</taxon>
        <taxon>Pentapetalae</taxon>
        <taxon>rosids</taxon>
        <taxon>fabids</taxon>
        <taxon>Fabales</taxon>
        <taxon>Fabaceae</taxon>
        <taxon>Papilionoideae</taxon>
        <taxon>50 kb inversion clade</taxon>
        <taxon>NPAAA clade</taxon>
        <taxon>Hologalegina</taxon>
        <taxon>IRL clade</taxon>
        <taxon>Trifolieae</taxon>
        <taxon>Trifolium</taxon>
    </lineage>
</organism>
<feature type="region of interest" description="Disordered" evidence="1">
    <location>
        <begin position="147"/>
        <end position="166"/>
    </location>
</feature>
<proteinExistence type="predicted"/>
<evidence type="ECO:0000313" key="3">
    <source>
        <dbReference type="Proteomes" id="UP000236291"/>
    </source>
</evidence>
<sequence length="166" mass="17819">MNLSLVRSRFGQILGKFRERLKIAPKNGINKNTSIISGVSRRNINDVRFNNNRTGAVVTVGIGDRTRMKSGDRTVVREPVIAADHAEADDVAFIVEDFESFGADGGGETGDDTNFTESAYVSVAEDDVATFDKVFVGLWIVEATDDGPDGGDRSGDFLDDGGATLV</sequence>
<dbReference type="EMBL" id="ASHM01087118">
    <property type="protein sequence ID" value="PNX62220.1"/>
    <property type="molecule type" value="Genomic_DNA"/>
</dbReference>
<comment type="caution">
    <text evidence="2">The sequence shown here is derived from an EMBL/GenBank/DDBJ whole genome shotgun (WGS) entry which is preliminary data.</text>
</comment>
<evidence type="ECO:0000256" key="1">
    <source>
        <dbReference type="SAM" id="MobiDB-lite"/>
    </source>
</evidence>
<reference evidence="2 3" key="2">
    <citation type="journal article" date="2017" name="Front. Plant Sci.">
        <title>Gene Classification and Mining of Molecular Markers Useful in Red Clover (Trifolium pratense) Breeding.</title>
        <authorList>
            <person name="Istvanek J."/>
            <person name="Dluhosova J."/>
            <person name="Dluhos P."/>
            <person name="Patkova L."/>
            <person name="Nedelnik J."/>
            <person name="Repkova J."/>
        </authorList>
    </citation>
    <scope>NUCLEOTIDE SEQUENCE [LARGE SCALE GENOMIC DNA]</scope>
    <source>
        <strain evidence="3">cv. Tatra</strain>
        <tissue evidence="2">Young leaves</tissue>
    </source>
</reference>
<dbReference type="Proteomes" id="UP000236291">
    <property type="component" value="Unassembled WGS sequence"/>
</dbReference>
<name>A0A2K3K7F7_TRIPR</name>
<protein>
    <submittedName>
        <fullName evidence="2">Uncharacterized protein</fullName>
    </submittedName>
</protein>
<dbReference type="AlphaFoldDB" id="A0A2K3K7F7"/>
<reference evidence="2 3" key="1">
    <citation type="journal article" date="2014" name="Am. J. Bot.">
        <title>Genome assembly and annotation for red clover (Trifolium pratense; Fabaceae).</title>
        <authorList>
            <person name="Istvanek J."/>
            <person name="Jaros M."/>
            <person name="Krenek A."/>
            <person name="Repkova J."/>
        </authorList>
    </citation>
    <scope>NUCLEOTIDE SEQUENCE [LARGE SCALE GENOMIC DNA]</scope>
    <source>
        <strain evidence="3">cv. Tatra</strain>
        <tissue evidence="2">Young leaves</tissue>
    </source>
</reference>
<evidence type="ECO:0000313" key="2">
    <source>
        <dbReference type="EMBL" id="PNX62220.1"/>
    </source>
</evidence>
<accession>A0A2K3K7F7</accession>